<dbReference type="CDD" id="cd02440">
    <property type="entry name" value="AdoMet_MTases"/>
    <property type="match status" value="1"/>
</dbReference>
<dbReference type="Pfam" id="PF01195">
    <property type="entry name" value="Pept_tRNA_hydro"/>
    <property type="match status" value="1"/>
</dbReference>
<dbReference type="InterPro" id="IPR025714">
    <property type="entry name" value="Methyltranfer_dom"/>
</dbReference>
<dbReference type="GO" id="GO:0032259">
    <property type="term" value="P:methylation"/>
    <property type="evidence" value="ECO:0007669"/>
    <property type="project" value="UniProtKB-KW"/>
</dbReference>
<keyword evidence="3" id="KW-0489">Methyltransferase</keyword>
<sequence>MLARTTKSASTSSAIRTVLPSTTRHLHISPSLYSSRQSPSQASKRAERFFTTDDLLLRALRRKQESYRLRSISSPNPRKSDRLEATSLAKSEIRWAVQHVRSSQSSSPSSLSRASRRALIQMCTRMTRENVPLSYLLGSMPFGNLPQELTVRPPVLLPRPETEHWAAQVVNELIKSLESEGRKDIRVVDLCTGSGCIALLIAHALRTKLGSEEKWRVVACDKSPLAVDLAQENAVNLGFKIDESDSNLHIVEADIFDDASMDKLTELAGGPFDLILSNPPYVPQREWSNLSLEVKLHEDPAALIGERSIPTSTGPTSNSDPPSRTTTTDETKTKEAYLDRAGLAFHSRLAILLYRSSFSTRSPPLPHLVAEYGKGQQKPVEKLHYELQPPKHRLPTIKRIEGHPLVVVGVGNATTHPLTRHSIGQVVLEPLLQKVIAQDRTMRAKLREVRDQLEELRLEALENGKVDAKQWRDWADSVPKLLPIEGLHEGFDLEAEQDVATSLKKDQSGGWSASLQLLIPSSPAFLYQPSNPAVPPPTIYCVEALFYKPSQPMNLSGQGLKNFLTHQHPHYPSSSSSEPSQQVWRIENDILILQDELDLAFGEVKRKDSGSARGHNGIRDIISRLNIPDQPSHSKGGDGGGLKLSRVRIGIGKPETRQKQQGGKDSWLPFSLSKSKKGGKPIAIDRWVLSPLKADERESCEGGKVLEDTNELCLGWIRDRCSTLASSSSGPVEGEGGLEKMRVESRKDQFGVFRTVWVY</sequence>
<dbReference type="PANTHER" id="PTHR18895:SF74">
    <property type="entry name" value="MTRF1L RELEASE FACTOR GLUTAMINE METHYLTRANSFERASE"/>
    <property type="match status" value="1"/>
</dbReference>
<keyword evidence="6" id="KW-1185">Reference proteome</keyword>
<dbReference type="Proteomes" id="UP000658997">
    <property type="component" value="Unassembled WGS sequence"/>
</dbReference>
<dbReference type="InterPro" id="IPR036416">
    <property type="entry name" value="Pept_tRNA_hydro_sf"/>
</dbReference>
<reference evidence="3" key="1">
    <citation type="submission" date="2016-04" db="EMBL/GenBank/DDBJ databases">
        <authorList>
            <person name="Evans L.H."/>
            <person name="Alamgir A."/>
            <person name="Owens N."/>
            <person name="Weber N.D."/>
            <person name="Virtaneva K."/>
            <person name="Barbian K."/>
            <person name="Babar A."/>
            <person name="Rosenke K."/>
        </authorList>
    </citation>
    <scope>NUCLEOTIDE SEQUENCE</scope>
    <source>
        <strain evidence="3">UB2112</strain>
    </source>
</reference>
<dbReference type="EMBL" id="LT558121">
    <property type="protein sequence ID" value="SAM81611.1"/>
    <property type="molecule type" value="Genomic_DNA"/>
</dbReference>
<dbReference type="InterPro" id="IPR002052">
    <property type="entry name" value="DNA_methylase_N6_adenine_CS"/>
</dbReference>
<dbReference type="PROSITE" id="PS01196">
    <property type="entry name" value="PEPT_TRNA_HYDROL_2"/>
    <property type="match status" value="1"/>
</dbReference>
<dbReference type="PANTHER" id="PTHR18895">
    <property type="entry name" value="HEMK METHYLTRANSFERASE"/>
    <property type="match status" value="1"/>
</dbReference>
<dbReference type="PROSITE" id="PS00092">
    <property type="entry name" value="N6_MTASE"/>
    <property type="match status" value="1"/>
</dbReference>
<dbReference type="GO" id="GO:0003676">
    <property type="term" value="F:nucleic acid binding"/>
    <property type="evidence" value="ECO:0007669"/>
    <property type="project" value="InterPro"/>
</dbReference>
<feature type="region of interest" description="Disordered" evidence="1">
    <location>
        <begin position="304"/>
        <end position="334"/>
    </location>
</feature>
<proteinExistence type="predicted"/>
<name>A0A1K0HBJ5_9BASI</name>
<dbReference type="Proteomes" id="UP000179920">
    <property type="component" value="Chromosome V"/>
</dbReference>
<dbReference type="InterPro" id="IPR001328">
    <property type="entry name" value="Pept_tRNA_hydro"/>
</dbReference>
<dbReference type="InterPro" id="IPR050320">
    <property type="entry name" value="N5-glutamine_MTase"/>
</dbReference>
<dbReference type="GO" id="GO:0008168">
    <property type="term" value="F:methyltransferase activity"/>
    <property type="evidence" value="ECO:0007669"/>
    <property type="project" value="UniProtKB-KW"/>
</dbReference>
<dbReference type="Gene3D" id="3.40.50.150">
    <property type="entry name" value="Vaccinia Virus protein VP39"/>
    <property type="match status" value="1"/>
</dbReference>
<dbReference type="GO" id="GO:0004045">
    <property type="term" value="F:peptidyl-tRNA hydrolase activity"/>
    <property type="evidence" value="ECO:0007669"/>
    <property type="project" value="InterPro"/>
</dbReference>
<dbReference type="Gene3D" id="3.40.50.1470">
    <property type="entry name" value="Peptidyl-tRNA hydrolase"/>
    <property type="match status" value="1"/>
</dbReference>
<gene>
    <name evidence="4" type="ORF">UBRO2_01283</name>
    <name evidence="3" type="ORF">UBRO_03297</name>
</gene>
<dbReference type="GO" id="GO:0005739">
    <property type="term" value="C:mitochondrion"/>
    <property type="evidence" value="ECO:0007669"/>
    <property type="project" value="TreeGrafter"/>
</dbReference>
<feature type="region of interest" description="Disordered" evidence="1">
    <location>
        <begin position="622"/>
        <end position="645"/>
    </location>
</feature>
<dbReference type="OrthoDB" id="269872at2759"/>
<dbReference type="EMBL" id="ULHB01000016">
    <property type="protein sequence ID" value="SYW76212.1"/>
    <property type="molecule type" value="Genomic_DNA"/>
</dbReference>
<reference evidence="4" key="3">
    <citation type="submission" date="2018-08" db="EMBL/GenBank/DDBJ databases">
        <authorList>
            <person name="Guldener U."/>
        </authorList>
    </citation>
    <scope>NUCLEOTIDE SEQUENCE</scope>
    <source>
        <strain evidence="4">UB2</strain>
    </source>
</reference>
<reference evidence="5" key="2">
    <citation type="submission" date="2016-04" db="EMBL/GenBank/DDBJ databases">
        <authorList>
            <person name="Guldener U."/>
            <person name="Guldener U."/>
        </authorList>
    </citation>
    <scope>NUCLEOTIDE SEQUENCE [LARGE SCALE GENOMIC DNA]</scope>
    <source>
        <strain evidence="5">UB2112</strain>
    </source>
</reference>
<dbReference type="Pfam" id="PF13847">
    <property type="entry name" value="Methyltransf_31"/>
    <property type="match status" value="1"/>
</dbReference>
<evidence type="ECO:0000313" key="6">
    <source>
        <dbReference type="Proteomes" id="UP000658997"/>
    </source>
</evidence>
<feature type="compositionally biased region" description="Low complexity" evidence="1">
    <location>
        <begin position="315"/>
        <end position="326"/>
    </location>
</feature>
<feature type="domain" description="Methyltransferase" evidence="2">
    <location>
        <begin position="183"/>
        <end position="278"/>
    </location>
</feature>
<evidence type="ECO:0000259" key="2">
    <source>
        <dbReference type="Pfam" id="PF13847"/>
    </source>
</evidence>
<organism evidence="3 5">
    <name type="scientific">Ustilago bromivora</name>
    <dbReference type="NCBI Taxonomy" id="307758"/>
    <lineage>
        <taxon>Eukaryota</taxon>
        <taxon>Fungi</taxon>
        <taxon>Dikarya</taxon>
        <taxon>Basidiomycota</taxon>
        <taxon>Ustilaginomycotina</taxon>
        <taxon>Ustilaginomycetes</taxon>
        <taxon>Ustilaginales</taxon>
        <taxon>Ustilaginaceae</taxon>
        <taxon>Ustilago</taxon>
    </lineage>
</organism>
<dbReference type="InterPro" id="IPR018171">
    <property type="entry name" value="Pept_tRNA_hydro_CS"/>
</dbReference>
<keyword evidence="3" id="KW-0808">Transferase</keyword>
<accession>A0A1K0HBJ5</accession>
<evidence type="ECO:0000256" key="1">
    <source>
        <dbReference type="SAM" id="MobiDB-lite"/>
    </source>
</evidence>
<evidence type="ECO:0000313" key="3">
    <source>
        <dbReference type="EMBL" id="SAM81611.1"/>
    </source>
</evidence>
<dbReference type="SUPFAM" id="SSF53335">
    <property type="entry name" value="S-adenosyl-L-methionine-dependent methyltransferases"/>
    <property type="match status" value="1"/>
</dbReference>
<evidence type="ECO:0000313" key="5">
    <source>
        <dbReference type="Proteomes" id="UP000179920"/>
    </source>
</evidence>
<evidence type="ECO:0000313" key="4">
    <source>
        <dbReference type="EMBL" id="SYW76212.1"/>
    </source>
</evidence>
<protein>
    <submittedName>
        <fullName evidence="4">Related to MTQ1 - S-adenosylmethionine-dependent methyltransferase</fullName>
    </submittedName>
    <submittedName>
        <fullName evidence="3">Related to MTQ1-S-adenosylmethionine-dependent methyltransferase</fullName>
    </submittedName>
</protein>
<dbReference type="SUPFAM" id="SSF53178">
    <property type="entry name" value="Peptidyl-tRNA hydrolase-like"/>
    <property type="match status" value="1"/>
</dbReference>
<dbReference type="InterPro" id="IPR029063">
    <property type="entry name" value="SAM-dependent_MTases_sf"/>
</dbReference>
<dbReference type="AlphaFoldDB" id="A0A1K0HBJ5"/>